<keyword evidence="2" id="KW-1185">Reference proteome</keyword>
<sequence>MNVYLDMFVTFAKIGAFTFGGGYAMLPMLQSEVVEKKRWATDDELLDYFAVGQCTPGVIAVNTASFIGYYKKGIPGAIVATAGVIAPSLVIILLIASLLTNFAEYPIVQHALSGIRIAVCVLIFQAVIKMFRSGVKDGFGILVFGAALVCSYFSVLPTIVIVLMAGVCGVLMQLWNMRKAVKK</sequence>
<accession>A0AC61R9P0</accession>
<reference evidence="1" key="1">
    <citation type="submission" date="2019-04" db="EMBL/GenBank/DDBJ databases">
        <title>Microbes associate with the intestines of laboratory mice.</title>
        <authorList>
            <person name="Navarre W."/>
            <person name="Wong E."/>
            <person name="Huang K."/>
            <person name="Tropini C."/>
            <person name="Ng K."/>
            <person name="Yu B."/>
        </authorList>
    </citation>
    <scope>NUCLEOTIDE SEQUENCE</scope>
    <source>
        <strain evidence="1">NM09_H32</strain>
    </source>
</reference>
<proteinExistence type="predicted"/>
<name>A0AC61R9P0_9FIRM</name>
<comment type="caution">
    <text evidence="1">The sequence shown here is derived from an EMBL/GenBank/DDBJ whole genome shotgun (WGS) entry which is preliminary data.</text>
</comment>
<gene>
    <name evidence="1" type="ORF">E5336_02075</name>
</gene>
<protein>
    <submittedName>
        <fullName evidence="1">Chromate transporter</fullName>
    </submittedName>
</protein>
<evidence type="ECO:0000313" key="2">
    <source>
        <dbReference type="Proteomes" id="UP000308836"/>
    </source>
</evidence>
<evidence type="ECO:0000313" key="1">
    <source>
        <dbReference type="EMBL" id="TGY66969.1"/>
    </source>
</evidence>
<dbReference type="Proteomes" id="UP000308836">
    <property type="component" value="Unassembled WGS sequence"/>
</dbReference>
<dbReference type="EMBL" id="SRYG01000003">
    <property type="protein sequence ID" value="TGY66969.1"/>
    <property type="molecule type" value="Genomic_DNA"/>
</dbReference>
<organism evidence="1 2">
    <name type="scientific">Dubosiella muris</name>
    <dbReference type="NCBI Taxonomy" id="3038133"/>
    <lineage>
        <taxon>Bacteria</taxon>
        <taxon>Bacillati</taxon>
        <taxon>Bacillota</taxon>
        <taxon>Erysipelotrichia</taxon>
        <taxon>Erysipelotrichales</taxon>
        <taxon>Erysipelotrichaceae</taxon>
        <taxon>Dubosiella</taxon>
    </lineage>
</organism>